<dbReference type="AlphaFoldDB" id="A5ZRC5"/>
<reference evidence="1 2" key="2">
    <citation type="submission" date="2007-04" db="EMBL/GenBank/DDBJ databases">
        <title>Draft genome sequence of Ruminococcus obeum (ATCC 29174).</title>
        <authorList>
            <person name="Sudarsanam P."/>
            <person name="Ley R."/>
            <person name="Guruge J."/>
            <person name="Turnbaugh P.J."/>
            <person name="Mahowald M."/>
            <person name="Liep D."/>
            <person name="Gordon J."/>
        </authorList>
    </citation>
    <scope>NUCLEOTIDE SEQUENCE [LARGE SCALE GENOMIC DNA]</scope>
    <source>
        <strain evidence="1 2">ATCC 29174</strain>
    </source>
</reference>
<sequence>MAKIVEERGVFSKLHKGCRIKGENVDNAKNGVKVIHILERLKNRDI</sequence>
<gene>
    <name evidence="1" type="ORF">RUMOBE_01552</name>
</gene>
<evidence type="ECO:0000313" key="1">
    <source>
        <dbReference type="EMBL" id="EDM87743.1"/>
    </source>
</evidence>
<protein>
    <submittedName>
        <fullName evidence="1">Uncharacterized protein</fullName>
    </submittedName>
</protein>
<reference evidence="1 2" key="1">
    <citation type="submission" date="2007-03" db="EMBL/GenBank/DDBJ databases">
        <authorList>
            <person name="Fulton L."/>
            <person name="Clifton S."/>
            <person name="Fulton B."/>
            <person name="Xu J."/>
            <person name="Minx P."/>
            <person name="Pepin K.H."/>
            <person name="Johnson M."/>
            <person name="Thiruvilangam P."/>
            <person name="Bhonagiri V."/>
            <person name="Nash W.E."/>
            <person name="Mardis E.R."/>
            <person name="Wilson R.K."/>
        </authorList>
    </citation>
    <scope>NUCLEOTIDE SEQUENCE [LARGE SCALE GENOMIC DNA]</scope>
    <source>
        <strain evidence="1 2">ATCC 29174</strain>
    </source>
</reference>
<proteinExistence type="predicted"/>
<comment type="caution">
    <text evidence="1">The sequence shown here is derived from an EMBL/GenBank/DDBJ whole genome shotgun (WGS) entry which is preliminary data.</text>
</comment>
<evidence type="ECO:0000313" key="2">
    <source>
        <dbReference type="Proteomes" id="UP000006002"/>
    </source>
</evidence>
<name>A5ZRC5_9FIRM</name>
<organism evidence="1 2">
    <name type="scientific">Blautia obeum ATCC 29174</name>
    <dbReference type="NCBI Taxonomy" id="411459"/>
    <lineage>
        <taxon>Bacteria</taxon>
        <taxon>Bacillati</taxon>
        <taxon>Bacillota</taxon>
        <taxon>Clostridia</taxon>
        <taxon>Lachnospirales</taxon>
        <taxon>Lachnospiraceae</taxon>
        <taxon>Blautia</taxon>
    </lineage>
</organism>
<dbReference type="HOGENOM" id="CLU_3180814_0_0_9"/>
<dbReference type="EMBL" id="AAVO02000005">
    <property type="protein sequence ID" value="EDM87743.1"/>
    <property type="molecule type" value="Genomic_DNA"/>
</dbReference>
<dbReference type="Proteomes" id="UP000006002">
    <property type="component" value="Unassembled WGS sequence"/>
</dbReference>
<accession>A5ZRC5</accession>